<dbReference type="FunFam" id="2.40.110.10:FF:000009">
    <property type="entry name" value="Acyl-CoA dehydrogenase"/>
    <property type="match status" value="1"/>
</dbReference>
<evidence type="ECO:0000313" key="10">
    <source>
        <dbReference type="EMBL" id="TWG22569.1"/>
    </source>
</evidence>
<dbReference type="Gene3D" id="2.40.110.10">
    <property type="entry name" value="Butyryl-CoA Dehydrogenase, subunit A, domain 2"/>
    <property type="match status" value="1"/>
</dbReference>
<name>A0A561WFC8_9ACTN</name>
<evidence type="ECO:0000256" key="5">
    <source>
        <dbReference type="ARBA" id="ARBA00023002"/>
    </source>
</evidence>
<dbReference type="OrthoDB" id="3176804at2"/>
<dbReference type="EMBL" id="VIXA01000002">
    <property type="protein sequence ID" value="TWG22569.1"/>
    <property type="molecule type" value="Genomic_DNA"/>
</dbReference>
<dbReference type="Gene3D" id="1.20.140.10">
    <property type="entry name" value="Butyryl-CoA Dehydrogenase, subunit A, domain 3"/>
    <property type="match status" value="1"/>
</dbReference>
<dbReference type="InterPro" id="IPR009075">
    <property type="entry name" value="AcylCo_DH/oxidase_C"/>
</dbReference>
<evidence type="ECO:0000256" key="2">
    <source>
        <dbReference type="ARBA" id="ARBA00009347"/>
    </source>
</evidence>
<evidence type="ECO:0000256" key="1">
    <source>
        <dbReference type="ARBA" id="ARBA00001974"/>
    </source>
</evidence>
<sequence length="384" mass="41457">MDFRLTEEQEALRSSVRDFAREVVAPVIAEHYEKHTFPYEVIRQMGKMGLFGLPFGEEHGGMGGDYFALCLALEELARVDSSVAITLEAAVSLGAMPIYRFGTPEQKATWLPKLLSGEALAGFGLTEPGTGSDAGGTQTRAVLDEVTNEWVINGSKAFITNSGTDITALVTVTAVTGTKPDGSKELSTIIVPTGTPGFTVAPGYSKVGWTASDTHELTFDDCRVPAANLLGERGRGFAQFLRILDEGRIAIAALAVGLAQGCVDESIKYAKERHAFGQPIGNYQAIQFKIADMELKAHTARLAYYDAAARMLAGEPFKRQAAIAKLHASTIAVDNAREATQIHGGYGFMNEYPVARFWRDSKILEIGEGTSEVQRMIIARDLGV</sequence>
<dbReference type="InterPro" id="IPR006091">
    <property type="entry name" value="Acyl-CoA_Oxase/DH_mid-dom"/>
</dbReference>
<dbReference type="GO" id="GO:0003995">
    <property type="term" value="F:acyl-CoA dehydrogenase activity"/>
    <property type="evidence" value="ECO:0007669"/>
    <property type="project" value="InterPro"/>
</dbReference>
<dbReference type="SUPFAM" id="SSF47203">
    <property type="entry name" value="Acyl-CoA dehydrogenase C-terminal domain-like"/>
    <property type="match status" value="1"/>
</dbReference>
<feature type="domain" description="Acyl-CoA dehydrogenase/oxidase C-terminal" evidence="7">
    <location>
        <begin position="234"/>
        <end position="382"/>
    </location>
</feature>
<dbReference type="FunFam" id="1.10.540.10:FF:000002">
    <property type="entry name" value="Acyl-CoA dehydrogenase FadE19"/>
    <property type="match status" value="1"/>
</dbReference>
<dbReference type="FunFam" id="1.20.140.10:FF:000001">
    <property type="entry name" value="Acyl-CoA dehydrogenase"/>
    <property type="match status" value="1"/>
</dbReference>
<dbReference type="InterPro" id="IPR009100">
    <property type="entry name" value="AcylCoA_DH/oxidase_NM_dom_sf"/>
</dbReference>
<evidence type="ECO:0000259" key="8">
    <source>
        <dbReference type="Pfam" id="PF02770"/>
    </source>
</evidence>
<comment type="cofactor">
    <cofactor evidence="1 6">
        <name>FAD</name>
        <dbReference type="ChEBI" id="CHEBI:57692"/>
    </cofactor>
</comment>
<reference evidence="10 11" key="1">
    <citation type="submission" date="2019-06" db="EMBL/GenBank/DDBJ databases">
        <title>Sequencing the genomes of 1000 actinobacteria strains.</title>
        <authorList>
            <person name="Klenk H.-P."/>
        </authorList>
    </citation>
    <scope>NUCLEOTIDE SEQUENCE [LARGE SCALE GENOMIC DNA]</scope>
    <source>
        <strain evidence="10 11">DSM 102131</strain>
    </source>
</reference>
<dbReference type="Pfam" id="PF00441">
    <property type="entry name" value="Acyl-CoA_dh_1"/>
    <property type="match status" value="1"/>
</dbReference>
<dbReference type="GO" id="GO:0050660">
    <property type="term" value="F:flavin adenine dinucleotide binding"/>
    <property type="evidence" value="ECO:0007669"/>
    <property type="project" value="InterPro"/>
</dbReference>
<organism evidence="10 11">
    <name type="scientific">Micromonospora palomenae</name>
    <dbReference type="NCBI Taxonomy" id="1461247"/>
    <lineage>
        <taxon>Bacteria</taxon>
        <taxon>Bacillati</taxon>
        <taxon>Actinomycetota</taxon>
        <taxon>Actinomycetes</taxon>
        <taxon>Micromonosporales</taxon>
        <taxon>Micromonosporaceae</taxon>
        <taxon>Micromonospora</taxon>
    </lineage>
</organism>
<feature type="domain" description="Acyl-CoA dehydrogenase/oxidase N-terminal" evidence="9">
    <location>
        <begin position="6"/>
        <end position="118"/>
    </location>
</feature>
<keyword evidence="4 6" id="KW-0274">FAD</keyword>
<dbReference type="PROSITE" id="PS00073">
    <property type="entry name" value="ACYL_COA_DH_2"/>
    <property type="match status" value="1"/>
</dbReference>
<dbReference type="InterPro" id="IPR046373">
    <property type="entry name" value="Acyl-CoA_Oxase/DH_mid-dom_sf"/>
</dbReference>
<dbReference type="AlphaFoldDB" id="A0A561WFC8"/>
<dbReference type="PANTHER" id="PTHR43884">
    <property type="entry name" value="ACYL-COA DEHYDROGENASE"/>
    <property type="match status" value="1"/>
</dbReference>
<dbReference type="InterPro" id="IPR013786">
    <property type="entry name" value="AcylCoA_DH/ox_N"/>
</dbReference>
<dbReference type="InterPro" id="IPR037069">
    <property type="entry name" value="AcylCoA_DH/ox_N_sf"/>
</dbReference>
<keyword evidence="5 6" id="KW-0560">Oxidoreductase</keyword>
<dbReference type="RefSeq" id="WP_154940914.1">
    <property type="nucleotide sequence ID" value="NZ_VIXA01000002.1"/>
</dbReference>
<evidence type="ECO:0000259" key="9">
    <source>
        <dbReference type="Pfam" id="PF02771"/>
    </source>
</evidence>
<dbReference type="Pfam" id="PF02770">
    <property type="entry name" value="Acyl-CoA_dh_M"/>
    <property type="match status" value="1"/>
</dbReference>
<evidence type="ECO:0000256" key="6">
    <source>
        <dbReference type="RuleBase" id="RU362125"/>
    </source>
</evidence>
<keyword evidence="11" id="KW-1185">Reference proteome</keyword>
<dbReference type="PIRSF" id="PIRSF016578">
    <property type="entry name" value="HsaA"/>
    <property type="match status" value="1"/>
</dbReference>
<evidence type="ECO:0000259" key="7">
    <source>
        <dbReference type="Pfam" id="PF00441"/>
    </source>
</evidence>
<keyword evidence="3 6" id="KW-0285">Flavoprotein</keyword>
<comment type="similarity">
    <text evidence="2 6">Belongs to the acyl-CoA dehydrogenase family.</text>
</comment>
<proteinExistence type="inferred from homology"/>
<feature type="domain" description="Acyl-CoA oxidase/dehydrogenase middle" evidence="8">
    <location>
        <begin position="123"/>
        <end position="222"/>
    </location>
</feature>
<dbReference type="InterPro" id="IPR006089">
    <property type="entry name" value="Acyl-CoA_DH_CS"/>
</dbReference>
<dbReference type="PANTHER" id="PTHR43884:SF12">
    <property type="entry name" value="ISOVALERYL-COA DEHYDROGENASE, MITOCHONDRIAL-RELATED"/>
    <property type="match status" value="1"/>
</dbReference>
<comment type="caution">
    <text evidence="10">The sequence shown here is derived from an EMBL/GenBank/DDBJ whole genome shotgun (WGS) entry which is preliminary data.</text>
</comment>
<dbReference type="Proteomes" id="UP000319927">
    <property type="component" value="Unassembled WGS sequence"/>
</dbReference>
<protein>
    <submittedName>
        <fullName evidence="10">Alkylation response protein AidB-like acyl-CoA dehydrogenase</fullName>
    </submittedName>
</protein>
<dbReference type="SUPFAM" id="SSF56645">
    <property type="entry name" value="Acyl-CoA dehydrogenase NM domain-like"/>
    <property type="match status" value="1"/>
</dbReference>
<accession>A0A561WFC8</accession>
<dbReference type="Pfam" id="PF02771">
    <property type="entry name" value="Acyl-CoA_dh_N"/>
    <property type="match status" value="1"/>
</dbReference>
<evidence type="ECO:0000313" key="11">
    <source>
        <dbReference type="Proteomes" id="UP000319927"/>
    </source>
</evidence>
<gene>
    <name evidence="10" type="ORF">FHX75_121100</name>
</gene>
<evidence type="ECO:0000256" key="3">
    <source>
        <dbReference type="ARBA" id="ARBA00022630"/>
    </source>
</evidence>
<dbReference type="Gene3D" id="1.10.540.10">
    <property type="entry name" value="Acyl-CoA dehydrogenase/oxidase, N-terminal domain"/>
    <property type="match status" value="1"/>
</dbReference>
<evidence type="ECO:0000256" key="4">
    <source>
        <dbReference type="ARBA" id="ARBA00022827"/>
    </source>
</evidence>
<dbReference type="InterPro" id="IPR036250">
    <property type="entry name" value="AcylCo_DH-like_C"/>
</dbReference>